<keyword evidence="1" id="KW-0560">Oxidoreductase</keyword>
<evidence type="ECO:0000256" key="1">
    <source>
        <dbReference type="ARBA" id="ARBA00023002"/>
    </source>
</evidence>
<organism evidence="2">
    <name type="scientific">Fopius arisanus</name>
    <dbReference type="NCBI Taxonomy" id="64838"/>
    <lineage>
        <taxon>Eukaryota</taxon>
        <taxon>Metazoa</taxon>
        <taxon>Ecdysozoa</taxon>
        <taxon>Arthropoda</taxon>
        <taxon>Hexapoda</taxon>
        <taxon>Insecta</taxon>
        <taxon>Pterygota</taxon>
        <taxon>Neoptera</taxon>
        <taxon>Endopterygota</taxon>
        <taxon>Hymenoptera</taxon>
        <taxon>Apocrita</taxon>
        <taxon>Ichneumonoidea</taxon>
        <taxon>Braconidae</taxon>
        <taxon>Opiinae</taxon>
        <taxon>Fopius</taxon>
    </lineage>
</organism>
<feature type="non-terminal residue" evidence="2">
    <location>
        <position position="1"/>
    </location>
</feature>
<gene>
    <name evidence="2" type="primary">scu_2</name>
    <name evidence="2" type="ORF">g.34727</name>
</gene>
<dbReference type="PANTHER" id="PTHR43658">
    <property type="entry name" value="SHORT-CHAIN DEHYDROGENASE/REDUCTASE"/>
    <property type="match status" value="1"/>
</dbReference>
<dbReference type="InterPro" id="IPR020904">
    <property type="entry name" value="Sc_DH/Rdtase_CS"/>
</dbReference>
<accession>A0A0C9PYW6</accession>
<evidence type="ECO:0000313" key="2">
    <source>
        <dbReference type="EMBL" id="JAG76470.1"/>
    </source>
</evidence>
<proteinExistence type="predicted"/>
<sequence>VLSEDEIRKALQITQSEFGKINVLINSAAILGGEHFYDYATNTPHPLESCREIMEVNTIGVFNVMRLATSIMMEAPADEDEQRGVIINLSSIAGYGVTDRIVYGASKAAVNAMTEPVARWLAPVGIRCVGIAPGVVDTPMIACWSQEVKTRMINSGMTPKRIGHPTEIAHIIKCVIENHYINAENIRIDTGFRSNNSCVPLSRLAA</sequence>
<reference evidence="2" key="1">
    <citation type="submission" date="2015-01" db="EMBL/GenBank/DDBJ databases">
        <title>Transcriptome Assembly of Fopius arisanus.</title>
        <authorList>
            <person name="Geib S."/>
        </authorList>
    </citation>
    <scope>NUCLEOTIDE SEQUENCE</scope>
</reference>
<dbReference type="PRINTS" id="PR00080">
    <property type="entry name" value="SDRFAMILY"/>
</dbReference>
<dbReference type="InterPro" id="IPR002347">
    <property type="entry name" value="SDR_fam"/>
</dbReference>
<name>A0A0C9PYW6_9HYME</name>
<dbReference type="SUPFAM" id="SSF51735">
    <property type="entry name" value="NAD(P)-binding Rossmann-fold domains"/>
    <property type="match status" value="1"/>
</dbReference>
<dbReference type="PROSITE" id="PS00061">
    <property type="entry name" value="ADH_SHORT"/>
    <property type="match status" value="1"/>
</dbReference>
<dbReference type="AlphaFoldDB" id="A0A0C9PYW6"/>
<dbReference type="Gene3D" id="3.40.50.720">
    <property type="entry name" value="NAD(P)-binding Rossmann-like Domain"/>
    <property type="match status" value="1"/>
</dbReference>
<dbReference type="EMBL" id="GBYB01006703">
    <property type="protein sequence ID" value="JAG76470.1"/>
    <property type="molecule type" value="Transcribed_RNA"/>
</dbReference>
<dbReference type="PANTHER" id="PTHR43658:SF8">
    <property type="entry name" value="17-BETA-HYDROXYSTEROID DEHYDROGENASE 14-RELATED"/>
    <property type="match status" value="1"/>
</dbReference>
<dbReference type="GO" id="GO:0016491">
    <property type="term" value="F:oxidoreductase activity"/>
    <property type="evidence" value="ECO:0007669"/>
    <property type="project" value="UniProtKB-KW"/>
</dbReference>
<dbReference type="PRINTS" id="PR00081">
    <property type="entry name" value="GDHRDH"/>
</dbReference>
<protein>
    <submittedName>
        <fullName evidence="2">Scu_2 protein</fullName>
    </submittedName>
</protein>
<dbReference type="Pfam" id="PF13561">
    <property type="entry name" value="adh_short_C2"/>
    <property type="match status" value="1"/>
</dbReference>
<dbReference type="InterPro" id="IPR036291">
    <property type="entry name" value="NAD(P)-bd_dom_sf"/>
</dbReference>